<feature type="compositionally biased region" description="Basic residues" evidence="1">
    <location>
        <begin position="1"/>
        <end position="10"/>
    </location>
</feature>
<sequence length="59" mass="6626">MAHGPGRRGARLTAQIRNRRGSRLGDGRGSDEWARRGSRIMWAQLTARTGMARLMAYIN</sequence>
<protein>
    <submittedName>
        <fullName evidence="2">Uncharacterized protein</fullName>
    </submittedName>
</protein>
<organism evidence="2">
    <name type="scientific">Cucumis melo</name>
    <name type="common">Muskmelon</name>
    <dbReference type="NCBI Taxonomy" id="3656"/>
    <lineage>
        <taxon>Eukaryota</taxon>
        <taxon>Viridiplantae</taxon>
        <taxon>Streptophyta</taxon>
        <taxon>Embryophyta</taxon>
        <taxon>Tracheophyta</taxon>
        <taxon>Spermatophyta</taxon>
        <taxon>Magnoliopsida</taxon>
        <taxon>eudicotyledons</taxon>
        <taxon>Gunneridae</taxon>
        <taxon>Pentapetalae</taxon>
        <taxon>rosids</taxon>
        <taxon>fabids</taxon>
        <taxon>Cucurbitales</taxon>
        <taxon>Cucurbitaceae</taxon>
        <taxon>Benincaseae</taxon>
        <taxon>Cucumis</taxon>
    </lineage>
</organism>
<dbReference type="EnsemblPlants" id="MELO3C017615.2.1">
    <property type="protein sequence ID" value="MELO3C017615.2.1"/>
    <property type="gene ID" value="MELO3C017615.2"/>
</dbReference>
<feature type="region of interest" description="Disordered" evidence="1">
    <location>
        <begin position="1"/>
        <end position="31"/>
    </location>
</feature>
<accession>A0A9I9DFP5</accession>
<dbReference type="Gramene" id="MELO3C017615.2.1">
    <property type="protein sequence ID" value="MELO3C017615.2.1"/>
    <property type="gene ID" value="MELO3C017615.2"/>
</dbReference>
<name>A0A9I9DFP5_CUCME</name>
<reference evidence="2" key="1">
    <citation type="submission" date="2023-03" db="UniProtKB">
        <authorList>
            <consortium name="EnsemblPlants"/>
        </authorList>
    </citation>
    <scope>IDENTIFICATION</scope>
</reference>
<evidence type="ECO:0000313" key="2">
    <source>
        <dbReference type="EnsemblPlants" id="MELO3C017615.2.1"/>
    </source>
</evidence>
<dbReference type="AlphaFoldDB" id="A0A9I9DFP5"/>
<proteinExistence type="predicted"/>
<evidence type="ECO:0000256" key="1">
    <source>
        <dbReference type="SAM" id="MobiDB-lite"/>
    </source>
</evidence>